<dbReference type="Gene3D" id="3.30.470.20">
    <property type="entry name" value="ATP-grasp fold, B domain"/>
    <property type="match status" value="1"/>
</dbReference>
<dbReference type="RefSeq" id="WP_394476772.1">
    <property type="nucleotide sequence ID" value="NZ_JBIGHV010000002.1"/>
</dbReference>
<dbReference type="SUPFAM" id="SSF52440">
    <property type="entry name" value="PreATP-grasp domain"/>
    <property type="match status" value="1"/>
</dbReference>
<evidence type="ECO:0000256" key="12">
    <source>
        <dbReference type="PROSITE-ProRule" id="PRU00409"/>
    </source>
</evidence>
<dbReference type="Proteomes" id="UP001606210">
    <property type="component" value="Unassembled WGS sequence"/>
</dbReference>
<dbReference type="InterPro" id="IPR037123">
    <property type="entry name" value="PRibGlycinamide_synth_C_sf"/>
</dbReference>
<evidence type="ECO:0000256" key="1">
    <source>
        <dbReference type="ARBA" id="ARBA00001936"/>
    </source>
</evidence>
<proteinExistence type="inferred from homology"/>
<dbReference type="InterPro" id="IPR011054">
    <property type="entry name" value="Rudment_hybrid_motif"/>
</dbReference>
<comment type="cofactor">
    <cofactor evidence="1">
        <name>Mn(2+)</name>
        <dbReference type="ChEBI" id="CHEBI:29035"/>
    </cofactor>
</comment>
<evidence type="ECO:0000256" key="4">
    <source>
        <dbReference type="ARBA" id="ARBA00022598"/>
    </source>
</evidence>
<dbReference type="Gene3D" id="3.30.1490.20">
    <property type="entry name" value="ATP-grasp fold, A domain"/>
    <property type="match status" value="1"/>
</dbReference>
<dbReference type="PANTHER" id="PTHR43472:SF1">
    <property type="entry name" value="PHOSPHORIBOSYLAMINE--GLYCINE LIGASE, CHLOROPLASTIC"/>
    <property type="match status" value="1"/>
</dbReference>
<evidence type="ECO:0000256" key="6">
    <source>
        <dbReference type="ARBA" id="ARBA00022755"/>
    </source>
</evidence>
<evidence type="ECO:0000256" key="7">
    <source>
        <dbReference type="ARBA" id="ARBA00022840"/>
    </source>
</evidence>
<accession>A0ABW7EYE4</accession>
<dbReference type="PROSITE" id="PS50975">
    <property type="entry name" value="ATP_GRASP"/>
    <property type="match status" value="1"/>
</dbReference>
<evidence type="ECO:0000256" key="2">
    <source>
        <dbReference type="ARBA" id="ARBA00005174"/>
    </source>
</evidence>
<evidence type="ECO:0000256" key="10">
    <source>
        <dbReference type="ARBA" id="ARBA00042864"/>
    </source>
</evidence>
<keyword evidence="6 11" id="KW-0658">Purine biosynthesis</keyword>
<name>A0ABW7EYE4_9BURK</name>
<evidence type="ECO:0000313" key="14">
    <source>
        <dbReference type="EMBL" id="MFG6429377.1"/>
    </source>
</evidence>
<dbReference type="InterPro" id="IPR013815">
    <property type="entry name" value="ATP_grasp_subdomain_1"/>
</dbReference>
<dbReference type="EC" id="6.3.4.13" evidence="3 11"/>
<dbReference type="SMART" id="SM01210">
    <property type="entry name" value="GARS_C"/>
    <property type="match status" value="1"/>
</dbReference>
<reference evidence="14 15" key="1">
    <citation type="submission" date="2024-08" db="EMBL/GenBank/DDBJ databases">
        <authorList>
            <person name="Lu H."/>
        </authorList>
    </citation>
    <scope>NUCLEOTIDE SEQUENCE [LARGE SCALE GENOMIC DNA]</scope>
    <source>
        <strain evidence="14 15">LYH14W</strain>
    </source>
</reference>
<dbReference type="Pfam" id="PF01071">
    <property type="entry name" value="GARS_A"/>
    <property type="match status" value="1"/>
</dbReference>
<feature type="domain" description="ATP-grasp" evidence="13">
    <location>
        <begin position="109"/>
        <end position="320"/>
    </location>
</feature>
<dbReference type="HAMAP" id="MF_00138">
    <property type="entry name" value="GARS"/>
    <property type="match status" value="1"/>
</dbReference>
<evidence type="ECO:0000259" key="13">
    <source>
        <dbReference type="PROSITE" id="PS50975"/>
    </source>
</evidence>
<evidence type="ECO:0000256" key="3">
    <source>
        <dbReference type="ARBA" id="ARBA00013255"/>
    </source>
</evidence>
<comment type="similarity">
    <text evidence="8 11">Belongs to the GARS family.</text>
</comment>
<organism evidence="14 15">
    <name type="scientific">Pelomonas parva</name>
    <dbReference type="NCBI Taxonomy" id="3299032"/>
    <lineage>
        <taxon>Bacteria</taxon>
        <taxon>Pseudomonadati</taxon>
        <taxon>Pseudomonadota</taxon>
        <taxon>Betaproteobacteria</taxon>
        <taxon>Burkholderiales</taxon>
        <taxon>Sphaerotilaceae</taxon>
        <taxon>Roseateles</taxon>
    </lineage>
</organism>
<dbReference type="InterPro" id="IPR016185">
    <property type="entry name" value="PreATP-grasp_dom_sf"/>
</dbReference>
<dbReference type="Pfam" id="PF02844">
    <property type="entry name" value="GARS_N"/>
    <property type="match status" value="1"/>
</dbReference>
<evidence type="ECO:0000256" key="8">
    <source>
        <dbReference type="ARBA" id="ARBA00038345"/>
    </source>
</evidence>
<dbReference type="SUPFAM" id="SSF51246">
    <property type="entry name" value="Rudiment single hybrid motif"/>
    <property type="match status" value="1"/>
</dbReference>
<evidence type="ECO:0000256" key="11">
    <source>
        <dbReference type="HAMAP-Rule" id="MF_00138"/>
    </source>
</evidence>
<evidence type="ECO:0000313" key="15">
    <source>
        <dbReference type="Proteomes" id="UP001606210"/>
    </source>
</evidence>
<comment type="catalytic activity">
    <reaction evidence="11">
        <text>5-phospho-beta-D-ribosylamine + glycine + ATP = N(1)-(5-phospho-beta-D-ribosyl)glycinamide + ADP + phosphate + H(+)</text>
        <dbReference type="Rhea" id="RHEA:17453"/>
        <dbReference type="ChEBI" id="CHEBI:15378"/>
        <dbReference type="ChEBI" id="CHEBI:30616"/>
        <dbReference type="ChEBI" id="CHEBI:43474"/>
        <dbReference type="ChEBI" id="CHEBI:57305"/>
        <dbReference type="ChEBI" id="CHEBI:58681"/>
        <dbReference type="ChEBI" id="CHEBI:143788"/>
        <dbReference type="ChEBI" id="CHEBI:456216"/>
        <dbReference type="EC" id="6.3.4.13"/>
    </reaction>
</comment>
<protein>
    <recommendedName>
        <fullName evidence="3 11">Phosphoribosylamine--glycine ligase</fullName>
        <ecNumber evidence="3 11">6.3.4.13</ecNumber>
    </recommendedName>
    <alternativeName>
        <fullName evidence="11">GARS</fullName>
    </alternativeName>
    <alternativeName>
        <fullName evidence="9 11">Glycinamide ribonucleotide synthetase</fullName>
    </alternativeName>
    <alternativeName>
        <fullName evidence="10 11">Phosphoribosylglycinamide synthetase</fullName>
    </alternativeName>
</protein>
<comment type="pathway">
    <text evidence="2 11">Purine metabolism; IMP biosynthesis via de novo pathway; N(1)-(5-phospho-D-ribosyl)glycinamide from 5-phospho-alpha-D-ribose 1-diphosphate: step 2/2.</text>
</comment>
<evidence type="ECO:0000256" key="5">
    <source>
        <dbReference type="ARBA" id="ARBA00022741"/>
    </source>
</evidence>
<dbReference type="GO" id="GO:0004637">
    <property type="term" value="F:phosphoribosylamine-glycine ligase activity"/>
    <property type="evidence" value="ECO:0007669"/>
    <property type="project" value="UniProtKB-EC"/>
</dbReference>
<dbReference type="Gene3D" id="3.40.50.20">
    <property type="match status" value="1"/>
</dbReference>
<keyword evidence="7 12" id="KW-0067">ATP-binding</keyword>
<dbReference type="EMBL" id="JBIGHV010000002">
    <property type="protein sequence ID" value="MFG6429377.1"/>
    <property type="molecule type" value="Genomic_DNA"/>
</dbReference>
<dbReference type="InterPro" id="IPR020561">
    <property type="entry name" value="PRibGlycinamid_synth_ATP-grasp"/>
</dbReference>
<dbReference type="InterPro" id="IPR000115">
    <property type="entry name" value="PRibGlycinamide_synth"/>
</dbReference>
<comment type="caution">
    <text evidence="14">The sequence shown here is derived from an EMBL/GenBank/DDBJ whole genome shotgun (WGS) entry which is preliminary data.</text>
</comment>
<dbReference type="PANTHER" id="PTHR43472">
    <property type="entry name" value="PHOSPHORIBOSYLAMINE--GLYCINE LIGASE"/>
    <property type="match status" value="1"/>
</dbReference>
<sequence length="428" mass="45455">MRVLVIGNGGREHALAWKLSQAERVSQVLVAPGNGGTARDERLQNVAISATDPKALADFAVEHKITLTVVGPEAALAVGVVDEFRARGLRIFGPTKAAAQLESSKAFAKDFMKRHGIPTAAYETFTDPAAAHAYVDGRGAPIVIKADGLAAGKGVVVAMTLDEAHEAISWILEDNKLGVTHNAGGARVVIEDFLAGEEASFIVVCDGKNVVSLATSQDHKRLLDGDAGPNTGGMGAYSPAPVVTPNVHAKVMHEIIQPTIAGMARDGHPFTGFLYAGLMIDEQGQPRTVEFNTRMGDPETQPIMMRLKSDLFELLLHATDGTLDEVELQWDRRVALGVVLAAEGYPLNPRKGDAITGLPADEDEAMVFHAGTTETDGQLLTSGGRVLCVTALGESARTAAQRAYELAAGIQFAGRQYRSDIGHRAIKR</sequence>
<dbReference type="SMART" id="SM01209">
    <property type="entry name" value="GARS_A"/>
    <property type="match status" value="1"/>
</dbReference>
<dbReference type="InterPro" id="IPR020562">
    <property type="entry name" value="PRibGlycinamide_synth_N"/>
</dbReference>
<evidence type="ECO:0000256" key="9">
    <source>
        <dbReference type="ARBA" id="ARBA00042242"/>
    </source>
</evidence>
<gene>
    <name evidence="11 14" type="primary">purD</name>
    <name evidence="14" type="ORF">ACG00Y_05605</name>
</gene>
<dbReference type="SUPFAM" id="SSF56059">
    <property type="entry name" value="Glutathione synthetase ATP-binding domain-like"/>
    <property type="match status" value="1"/>
</dbReference>
<dbReference type="NCBIfam" id="TIGR00877">
    <property type="entry name" value="purD"/>
    <property type="match status" value="1"/>
</dbReference>
<keyword evidence="5 12" id="KW-0547">Nucleotide-binding</keyword>
<dbReference type="Gene3D" id="3.90.600.10">
    <property type="entry name" value="Phosphoribosylglycinamide synthetase, C-terminal domain"/>
    <property type="match status" value="1"/>
</dbReference>
<dbReference type="InterPro" id="IPR011761">
    <property type="entry name" value="ATP-grasp"/>
</dbReference>
<dbReference type="Pfam" id="PF02843">
    <property type="entry name" value="GARS_C"/>
    <property type="match status" value="1"/>
</dbReference>
<dbReference type="InterPro" id="IPR020560">
    <property type="entry name" value="PRibGlycinamide_synth_C-dom"/>
</dbReference>
<keyword evidence="4 11" id="KW-0436">Ligase</keyword>
<keyword evidence="15" id="KW-1185">Reference proteome</keyword>